<protein>
    <submittedName>
        <fullName evidence="1">Uncharacterized protein</fullName>
    </submittedName>
</protein>
<name>A0ABM9N7U7_9RICK</name>
<evidence type="ECO:0000313" key="2">
    <source>
        <dbReference type="Proteomes" id="UP001314181"/>
    </source>
</evidence>
<gene>
    <name evidence="1" type="ORF">CAXC1_220054</name>
</gene>
<comment type="caution">
    <text evidence="1">The sequence shown here is derived from an EMBL/GenBank/DDBJ whole genome shotgun (WGS) entry which is preliminary data.</text>
</comment>
<dbReference type="EMBL" id="CAWVOK010000014">
    <property type="protein sequence ID" value="CAK8162770.1"/>
    <property type="molecule type" value="Genomic_DNA"/>
</dbReference>
<organism evidence="1 2">
    <name type="scientific">Candidatus Xenohaliotis californiensis</name>
    <dbReference type="NCBI Taxonomy" id="84677"/>
    <lineage>
        <taxon>Bacteria</taxon>
        <taxon>Pseudomonadati</taxon>
        <taxon>Pseudomonadota</taxon>
        <taxon>Alphaproteobacteria</taxon>
        <taxon>Rickettsiales</taxon>
        <taxon>Anaplasmataceae</taxon>
        <taxon>Candidatus Xenohaliotis</taxon>
    </lineage>
</organism>
<keyword evidence="2" id="KW-1185">Reference proteome</keyword>
<accession>A0ABM9N7U7</accession>
<reference evidence="1 2" key="1">
    <citation type="submission" date="2024-01" db="EMBL/GenBank/DDBJ databases">
        <authorList>
            <person name="Kunselman E."/>
        </authorList>
    </citation>
    <scope>NUCLEOTIDE SEQUENCE [LARGE SCALE GENOMIC DNA]</scope>
    <source>
        <strain evidence="1">2 abalone samples</strain>
    </source>
</reference>
<proteinExistence type="predicted"/>
<sequence length="49" mass="6140">MIELKLTIMYVVMLVYQVNAELCNYLNYLYHFYIKWYIIILQMERWLSG</sequence>
<dbReference type="Proteomes" id="UP001314181">
    <property type="component" value="Unassembled WGS sequence"/>
</dbReference>
<evidence type="ECO:0000313" key="1">
    <source>
        <dbReference type="EMBL" id="CAK8162770.1"/>
    </source>
</evidence>